<feature type="compositionally biased region" description="Basic and acidic residues" evidence="1">
    <location>
        <begin position="522"/>
        <end position="556"/>
    </location>
</feature>
<gene>
    <name evidence="2" type="ORF">H072_4400</name>
</gene>
<feature type="compositionally biased region" description="Basic residues" evidence="1">
    <location>
        <begin position="588"/>
        <end position="600"/>
    </location>
</feature>
<evidence type="ECO:0000313" key="3">
    <source>
        <dbReference type="Proteomes" id="UP000015100"/>
    </source>
</evidence>
<dbReference type="OrthoDB" id="5341197at2759"/>
<feature type="region of interest" description="Disordered" evidence="1">
    <location>
        <begin position="1"/>
        <end position="66"/>
    </location>
</feature>
<organism evidence="2 3">
    <name type="scientific">Dactylellina haptotyla (strain CBS 200.50)</name>
    <name type="common">Nematode-trapping fungus</name>
    <name type="synonym">Monacrosporium haptotylum</name>
    <dbReference type="NCBI Taxonomy" id="1284197"/>
    <lineage>
        <taxon>Eukaryota</taxon>
        <taxon>Fungi</taxon>
        <taxon>Dikarya</taxon>
        <taxon>Ascomycota</taxon>
        <taxon>Pezizomycotina</taxon>
        <taxon>Orbiliomycetes</taxon>
        <taxon>Orbiliales</taxon>
        <taxon>Orbiliaceae</taxon>
        <taxon>Dactylellina</taxon>
    </lineage>
</organism>
<proteinExistence type="predicted"/>
<dbReference type="Proteomes" id="UP000015100">
    <property type="component" value="Unassembled WGS sequence"/>
</dbReference>
<feature type="compositionally biased region" description="Acidic residues" evidence="1">
    <location>
        <begin position="363"/>
        <end position="377"/>
    </location>
</feature>
<feature type="compositionally biased region" description="Low complexity" evidence="1">
    <location>
        <begin position="233"/>
        <end position="243"/>
    </location>
</feature>
<dbReference type="HOGENOM" id="CLU_454931_0_0_1"/>
<feature type="compositionally biased region" description="Polar residues" evidence="1">
    <location>
        <begin position="557"/>
        <end position="572"/>
    </location>
</feature>
<dbReference type="EMBL" id="AQGS01000224">
    <property type="protein sequence ID" value="EPS41716.1"/>
    <property type="molecule type" value="Genomic_DNA"/>
</dbReference>
<comment type="caution">
    <text evidence="2">The sequence shown here is derived from an EMBL/GenBank/DDBJ whole genome shotgun (WGS) entry which is preliminary data.</text>
</comment>
<reference evidence="2 3" key="1">
    <citation type="journal article" date="2013" name="PLoS Genet.">
        <title>Genomic mechanisms accounting for the adaptation to parasitism in nematode-trapping fungi.</title>
        <authorList>
            <person name="Meerupati T."/>
            <person name="Andersson K.M."/>
            <person name="Friman E."/>
            <person name="Kumar D."/>
            <person name="Tunlid A."/>
            <person name="Ahren D."/>
        </authorList>
    </citation>
    <scope>NUCLEOTIDE SEQUENCE [LARGE SCALE GENOMIC DNA]</scope>
    <source>
        <strain evidence="2 3">CBS 200.50</strain>
    </source>
</reference>
<evidence type="ECO:0000313" key="2">
    <source>
        <dbReference type="EMBL" id="EPS41716.1"/>
    </source>
</evidence>
<dbReference type="AlphaFoldDB" id="S8AKT9"/>
<reference evidence="3" key="2">
    <citation type="submission" date="2013-04" db="EMBL/GenBank/DDBJ databases">
        <title>Genomic mechanisms accounting for the adaptation to parasitism in nematode-trapping fungi.</title>
        <authorList>
            <person name="Ahren D.G."/>
        </authorList>
    </citation>
    <scope>NUCLEOTIDE SEQUENCE [LARGE SCALE GENOMIC DNA]</scope>
    <source>
        <strain evidence="3">CBS 200.50</strain>
    </source>
</reference>
<feature type="region of interest" description="Disordered" evidence="1">
    <location>
        <begin position="355"/>
        <end position="389"/>
    </location>
</feature>
<feature type="region of interest" description="Disordered" evidence="1">
    <location>
        <begin position="135"/>
        <end position="178"/>
    </location>
</feature>
<accession>S8AKT9</accession>
<evidence type="ECO:0000256" key="1">
    <source>
        <dbReference type="SAM" id="MobiDB-lite"/>
    </source>
</evidence>
<sequence length="600" mass="68803">MEGEKPKKKAEGVKNSTDGSGCESSWEAVPRRENIIGDPNKNYHGILGIPHRNHRPEKDEARRNFTHRSRRTMKLMNKALVVDPNEYTKRVTELTDMEEAHTFFQEANEMEYALWYNEYVKRERAKGNLFEVEGDFETTSGESSENGKRRPTSARSSEDDLPKRRLYGSFRTPPEVDPETAIEGLFIGFEDSLSSLDFSATGSLDSNGEEMVPLSRETSNRPKIPKTPKTPKTPKAAKAFQKPKPTPKPVDPSLEDDHEYTSIIEWIDSRRTKDTARRAQALVAGEIPDKSPIIDTAEFLASMPQIPWYYEARGAREDRVEAARKAQERVKGSTDEEYLLRLAIIQNPILRGSTNMNIVDPTQNDDEIGDVDPEYEDSSPPPQAVQDPHLVPRETTLEEELGLQVGVNDQAPPVEKHQLTQWWTPMLRSWLWRFFFWTDERMFDPSPVNMTLPKRYRFKEGKTRIDHNFEHVHVCTPGESFFEHLYYSNEHFIWPDSLPTKPPGPSARYKWLRKLNARKLKEKENATLPHKEESSLKTEDSSPREASAEDEKRSTSDENTSWSDTSGSGNANNHEEPVAVPSNEEPKARRKQRKQKKIAS</sequence>
<name>S8AKT9_DACHA</name>
<feature type="compositionally biased region" description="Polar residues" evidence="1">
    <location>
        <begin position="14"/>
        <end position="23"/>
    </location>
</feature>
<feature type="region of interest" description="Disordered" evidence="1">
    <location>
        <begin position="522"/>
        <end position="600"/>
    </location>
</feature>
<keyword evidence="3" id="KW-1185">Reference proteome</keyword>
<protein>
    <submittedName>
        <fullName evidence="2">Uncharacterized protein</fullName>
    </submittedName>
</protein>
<feature type="region of interest" description="Disordered" evidence="1">
    <location>
        <begin position="200"/>
        <end position="255"/>
    </location>
</feature>